<proteinExistence type="predicted"/>
<dbReference type="InterPro" id="IPR035189">
    <property type="entry name" value="Std1/Mth1"/>
</dbReference>
<dbReference type="STRING" id="1344418.A0A1D2V872"/>
<dbReference type="OrthoDB" id="4081967at2759"/>
<dbReference type="Proteomes" id="UP000095038">
    <property type="component" value="Unassembled WGS sequence"/>
</dbReference>
<protein>
    <submittedName>
        <fullName evidence="1">Uncharacterized protein</fullName>
    </submittedName>
</protein>
<evidence type="ECO:0000313" key="1">
    <source>
        <dbReference type="EMBL" id="ODV57871.1"/>
    </source>
</evidence>
<dbReference type="FunCoup" id="A0A1D2V872">
    <property type="interactions" value="319"/>
</dbReference>
<gene>
    <name evidence="1" type="ORF">ASCRUDRAFT_40241</name>
</gene>
<dbReference type="EMBL" id="KV454501">
    <property type="protein sequence ID" value="ODV57871.1"/>
    <property type="molecule type" value="Genomic_DNA"/>
</dbReference>
<evidence type="ECO:0000313" key="2">
    <source>
        <dbReference type="Proteomes" id="UP000095038"/>
    </source>
</evidence>
<reference evidence="2" key="1">
    <citation type="submission" date="2016-05" db="EMBL/GenBank/DDBJ databases">
        <title>Comparative genomics of biotechnologically important yeasts.</title>
        <authorList>
            <consortium name="DOE Joint Genome Institute"/>
            <person name="Riley R."/>
            <person name="Haridas S."/>
            <person name="Wolfe K.H."/>
            <person name="Lopes M.R."/>
            <person name="Hittinger C.T."/>
            <person name="Goker M."/>
            <person name="Salamov A."/>
            <person name="Wisecaver J."/>
            <person name="Long T.M."/>
            <person name="Aerts A.L."/>
            <person name="Barry K."/>
            <person name="Choi C."/>
            <person name="Clum A."/>
            <person name="Coughlan A.Y."/>
            <person name="Deshpande S."/>
            <person name="Douglass A.P."/>
            <person name="Hanson S.J."/>
            <person name="Klenk H.-P."/>
            <person name="Labutti K."/>
            <person name="Lapidus A."/>
            <person name="Lindquist E."/>
            <person name="Lipzen A."/>
            <person name="Meier-Kolthoff J.P."/>
            <person name="Ohm R.A."/>
            <person name="Otillar R.P."/>
            <person name="Pangilinan J."/>
            <person name="Peng Y."/>
            <person name="Rokas A."/>
            <person name="Rosa C.A."/>
            <person name="Scheuner C."/>
            <person name="Sibirny A.A."/>
            <person name="Slot J.C."/>
            <person name="Stielow J.B."/>
            <person name="Sun H."/>
            <person name="Kurtzman C.P."/>
            <person name="Blackwell M."/>
            <person name="Grigoriev I.V."/>
            <person name="Jeffries T.W."/>
        </authorList>
    </citation>
    <scope>NUCLEOTIDE SEQUENCE [LARGE SCALE GENOMIC DNA]</scope>
    <source>
        <strain evidence="2">DSM 1968</strain>
    </source>
</reference>
<name>A0A1D2V872_9ASCO</name>
<dbReference type="AlphaFoldDB" id="A0A1D2V872"/>
<dbReference type="RefSeq" id="XP_020044178.1">
    <property type="nucleotide sequence ID" value="XM_020191009.1"/>
</dbReference>
<keyword evidence="2" id="KW-1185">Reference proteome</keyword>
<dbReference type="InParanoid" id="A0A1D2V872"/>
<dbReference type="GeneID" id="30964645"/>
<accession>A0A1D2V872</accession>
<sequence>MYVPPYNYSISGNTPKKYTSNARLEIQKKLALNSSFLRHGNSPLSSSYTANDLLSNSSQSTSDSSVIDYSKSIASPNIIPNNNNNNNSNSRINLKRVHSNQSSLSSQSNDSLSSFSSSLSSHTLINSAPIITLDDAIPIDFHNMYLPQFLSNLLPNGRPTFTKRNLIDWDLNDLRSLLILHTLKPEWNNKIPIIYAPLGFKIQLLPLDSSESQFVSILVQSDIYKEAKFSENLRTQAAQFTVLAAKKKHNDLIYLKLKSQGYNKEQIFASKEYHSLEIHEWRNIIENFLLNLAVEAQCCHDFKKIFLINSAKNFEEPHFKNSFDLSNQEKSFLWNQVQAKVYQKAGLDWTPDRV</sequence>
<organism evidence="1 2">
    <name type="scientific">Ascoidea rubescens DSM 1968</name>
    <dbReference type="NCBI Taxonomy" id="1344418"/>
    <lineage>
        <taxon>Eukaryota</taxon>
        <taxon>Fungi</taxon>
        <taxon>Dikarya</taxon>
        <taxon>Ascomycota</taxon>
        <taxon>Saccharomycotina</taxon>
        <taxon>Saccharomycetes</taxon>
        <taxon>Ascoideaceae</taxon>
        <taxon>Ascoidea</taxon>
    </lineage>
</organism>
<dbReference type="Pfam" id="PF17235">
    <property type="entry name" value="STD1"/>
    <property type="match status" value="1"/>
</dbReference>